<sequence>MQFQWDPRTWSKIRRGLTFSFFIITLRLLVLWVWVLRPRWQRGTIITLTTGSSGVTTTDVDEVSDPGVPKIQEASRPPTPTPLSPEQRRTLDWVRRGSHDDSLYTFDYTQDVHRLEAAVRHRPQSEGSEPREVETEEVADQDTDFTPDSNDGEIESPPQLDLPVEDNTEDVIETNPEEVPDEGISSEAEREEVEPATIERPTTSLSFHPEDNRSEDDDEEVAVTNPMIDISKEYELPLPDTEEGKEEEEVMEDAPEKETAEENVEIIPVLERATEKRPHRHRRGTLSPEKRQELTDLKSKLEFLQALRKRGKQPGKHSLRKSVKS</sequence>
<accession>A0ABR1TQX0</accession>
<evidence type="ECO:0000256" key="1">
    <source>
        <dbReference type="SAM" id="MobiDB-lite"/>
    </source>
</evidence>
<keyword evidence="2" id="KW-0472">Membrane</keyword>
<dbReference type="Proteomes" id="UP001480595">
    <property type="component" value="Unassembled WGS sequence"/>
</dbReference>
<name>A0ABR1TQX0_9PEZI</name>
<evidence type="ECO:0000313" key="3">
    <source>
        <dbReference type="EMBL" id="KAK8049050.1"/>
    </source>
</evidence>
<proteinExistence type="predicted"/>
<feature type="compositionally biased region" description="Acidic residues" evidence="1">
    <location>
        <begin position="134"/>
        <end position="154"/>
    </location>
</feature>
<organism evidence="3 4">
    <name type="scientific">Apiospora phragmitis</name>
    <dbReference type="NCBI Taxonomy" id="2905665"/>
    <lineage>
        <taxon>Eukaryota</taxon>
        <taxon>Fungi</taxon>
        <taxon>Dikarya</taxon>
        <taxon>Ascomycota</taxon>
        <taxon>Pezizomycotina</taxon>
        <taxon>Sordariomycetes</taxon>
        <taxon>Xylariomycetidae</taxon>
        <taxon>Amphisphaeriales</taxon>
        <taxon>Apiosporaceae</taxon>
        <taxon>Apiospora</taxon>
    </lineage>
</organism>
<feature type="compositionally biased region" description="Basic and acidic residues" evidence="1">
    <location>
        <begin position="288"/>
        <end position="297"/>
    </location>
</feature>
<keyword evidence="4" id="KW-1185">Reference proteome</keyword>
<feature type="compositionally biased region" description="Acidic residues" evidence="1">
    <location>
        <begin position="240"/>
        <end position="253"/>
    </location>
</feature>
<reference evidence="3 4" key="1">
    <citation type="submission" date="2023-01" db="EMBL/GenBank/DDBJ databases">
        <title>Analysis of 21 Apiospora genomes using comparative genomics revels a genus with tremendous synthesis potential of carbohydrate active enzymes and secondary metabolites.</title>
        <authorList>
            <person name="Sorensen T."/>
        </authorList>
    </citation>
    <scope>NUCLEOTIDE SEQUENCE [LARGE SCALE GENOMIC DNA]</scope>
    <source>
        <strain evidence="3 4">CBS 135458</strain>
    </source>
</reference>
<evidence type="ECO:0000313" key="4">
    <source>
        <dbReference type="Proteomes" id="UP001480595"/>
    </source>
</evidence>
<dbReference type="RefSeq" id="XP_066711299.1">
    <property type="nucleotide sequence ID" value="XM_066862189.1"/>
</dbReference>
<feature type="compositionally biased region" description="Acidic residues" evidence="1">
    <location>
        <begin position="163"/>
        <end position="181"/>
    </location>
</feature>
<feature type="transmembrane region" description="Helical" evidence="2">
    <location>
        <begin position="16"/>
        <end position="36"/>
    </location>
</feature>
<keyword evidence="2" id="KW-1133">Transmembrane helix</keyword>
<feature type="region of interest" description="Disordered" evidence="1">
    <location>
        <begin position="51"/>
        <end position="90"/>
    </location>
</feature>
<comment type="caution">
    <text evidence="3">The sequence shown here is derived from an EMBL/GenBank/DDBJ whole genome shotgun (WGS) entry which is preliminary data.</text>
</comment>
<protein>
    <submittedName>
        <fullName evidence="3">Uncharacterized protein</fullName>
    </submittedName>
</protein>
<dbReference type="GeneID" id="92095252"/>
<feature type="region of interest" description="Disordered" evidence="1">
    <location>
        <begin position="119"/>
        <end position="297"/>
    </location>
</feature>
<dbReference type="EMBL" id="JAQQWL010000011">
    <property type="protein sequence ID" value="KAK8049050.1"/>
    <property type="molecule type" value="Genomic_DNA"/>
</dbReference>
<evidence type="ECO:0000256" key="2">
    <source>
        <dbReference type="SAM" id="Phobius"/>
    </source>
</evidence>
<gene>
    <name evidence="3" type="ORF">PG994_010780</name>
</gene>
<keyword evidence="2" id="KW-0812">Transmembrane</keyword>